<comment type="caution">
    <text evidence="2">The sequence shown here is derived from an EMBL/GenBank/DDBJ whole genome shotgun (WGS) entry which is preliminary data.</text>
</comment>
<evidence type="ECO:0000256" key="1">
    <source>
        <dbReference type="SAM" id="Phobius"/>
    </source>
</evidence>
<keyword evidence="1" id="KW-0812">Transmembrane</keyword>
<protein>
    <submittedName>
        <fullName evidence="2">Uncharacterized protein</fullName>
    </submittedName>
</protein>
<keyword evidence="1" id="KW-1133">Transmembrane helix</keyword>
<gene>
    <name evidence="2" type="ORF">DAT39_007072</name>
</gene>
<feature type="non-terminal residue" evidence="2">
    <location>
        <position position="1"/>
    </location>
</feature>
<feature type="transmembrane region" description="Helical" evidence="1">
    <location>
        <begin position="47"/>
        <end position="69"/>
    </location>
</feature>
<dbReference type="AlphaFoldDB" id="A0A8J4U9U7"/>
<accession>A0A8J4U9U7</accession>
<dbReference type="Proteomes" id="UP000727407">
    <property type="component" value="Unassembled WGS sequence"/>
</dbReference>
<dbReference type="EMBL" id="QNUK01000077">
    <property type="protein sequence ID" value="KAF5903203.1"/>
    <property type="molecule type" value="Genomic_DNA"/>
</dbReference>
<dbReference type="OrthoDB" id="8941709at2759"/>
<sequence>MYLNNITVGLSGLYWCETAGGEQCSNAILITMSASNRIEENTITVAAWVWVVCVIIIILLLIPITILLVPCL</sequence>
<evidence type="ECO:0000313" key="2">
    <source>
        <dbReference type="EMBL" id="KAF5903203.1"/>
    </source>
</evidence>
<keyword evidence="1" id="KW-0472">Membrane</keyword>
<keyword evidence="3" id="KW-1185">Reference proteome</keyword>
<reference evidence="2" key="1">
    <citation type="submission" date="2020-07" db="EMBL/GenBank/DDBJ databases">
        <title>Clarias magur genome sequencing, assembly and annotation.</title>
        <authorList>
            <person name="Kushwaha B."/>
            <person name="Kumar R."/>
            <person name="Das P."/>
            <person name="Joshi C.G."/>
            <person name="Kumar D."/>
            <person name="Nagpure N.S."/>
            <person name="Pandey M."/>
            <person name="Agarwal S."/>
            <person name="Srivastava S."/>
            <person name="Singh M."/>
            <person name="Sahoo L."/>
            <person name="Jayasankar P."/>
            <person name="Meher P.K."/>
            <person name="Koringa P.G."/>
            <person name="Iquebal M.A."/>
            <person name="Das S.P."/>
            <person name="Bit A."/>
            <person name="Patnaik S."/>
            <person name="Patel N."/>
            <person name="Shah T.M."/>
            <person name="Hinsu A."/>
            <person name="Jena J.K."/>
        </authorList>
    </citation>
    <scope>NUCLEOTIDE SEQUENCE</scope>
    <source>
        <strain evidence="2">CIFAMagur01</strain>
        <tissue evidence="2">Testis</tissue>
    </source>
</reference>
<proteinExistence type="predicted"/>
<name>A0A8J4U9U7_CLAMG</name>
<evidence type="ECO:0000313" key="3">
    <source>
        <dbReference type="Proteomes" id="UP000727407"/>
    </source>
</evidence>
<organism evidence="2 3">
    <name type="scientific">Clarias magur</name>
    <name type="common">Asian catfish</name>
    <name type="synonym">Macropteronotus magur</name>
    <dbReference type="NCBI Taxonomy" id="1594786"/>
    <lineage>
        <taxon>Eukaryota</taxon>
        <taxon>Metazoa</taxon>
        <taxon>Chordata</taxon>
        <taxon>Craniata</taxon>
        <taxon>Vertebrata</taxon>
        <taxon>Euteleostomi</taxon>
        <taxon>Actinopterygii</taxon>
        <taxon>Neopterygii</taxon>
        <taxon>Teleostei</taxon>
        <taxon>Ostariophysi</taxon>
        <taxon>Siluriformes</taxon>
        <taxon>Clariidae</taxon>
        <taxon>Clarias</taxon>
    </lineage>
</organism>